<keyword evidence="3" id="KW-1185">Reference proteome</keyword>
<protein>
    <submittedName>
        <fullName evidence="2">Uncharacterized protein</fullName>
    </submittedName>
</protein>
<dbReference type="EMBL" id="CP117884">
    <property type="protein sequence ID" value="WDF83620.1"/>
    <property type="molecule type" value="Genomic_DNA"/>
</dbReference>
<organism evidence="2 3">
    <name type="scientific">Lacticaseibacillus pabuli</name>
    <dbReference type="NCBI Taxonomy" id="3025672"/>
    <lineage>
        <taxon>Bacteria</taxon>
        <taxon>Bacillati</taxon>
        <taxon>Bacillota</taxon>
        <taxon>Bacilli</taxon>
        <taxon>Lactobacillales</taxon>
        <taxon>Lactobacillaceae</taxon>
        <taxon>Lacticaseibacillus</taxon>
    </lineage>
</organism>
<proteinExistence type="predicted"/>
<evidence type="ECO:0000313" key="3">
    <source>
        <dbReference type="Proteomes" id="UP001220377"/>
    </source>
</evidence>
<sequence>MTIIADIGIGVLSALVTLAALYIKVIPAMTKELIHDQREFKNNQQLQVESFFHEQGGRDLKRLLNEWTQFITDETKTKNVTPQQFKGYMRDFVIYGSTRSVKLLASMQQYNYGQTDDTGHQQDEDYSLKLVAYVALIVCSLKQDFTGVEITPQMLMQIKLNDFETESEEFGKIVDTINNEIE</sequence>
<dbReference type="Proteomes" id="UP001220377">
    <property type="component" value="Chromosome"/>
</dbReference>
<keyword evidence="1" id="KW-0812">Transmembrane</keyword>
<accession>A0ABY7X0D9</accession>
<feature type="transmembrane region" description="Helical" evidence="1">
    <location>
        <begin position="6"/>
        <end position="23"/>
    </location>
</feature>
<dbReference type="RefSeq" id="WP_274261895.1">
    <property type="nucleotide sequence ID" value="NZ_CP117884.1"/>
</dbReference>
<gene>
    <name evidence="2" type="ORF">PQ472_05130</name>
</gene>
<keyword evidence="1" id="KW-0472">Membrane</keyword>
<keyword evidence="1" id="KW-1133">Transmembrane helix</keyword>
<reference evidence="2 3" key="1">
    <citation type="submission" date="2023-02" db="EMBL/GenBank/DDBJ databases">
        <title>Genome sequence of Lacticaseibacillus sp. KACC 23028.</title>
        <authorList>
            <person name="Kim S."/>
            <person name="Heo J."/>
            <person name="Kwon S.-W."/>
        </authorList>
    </citation>
    <scope>NUCLEOTIDE SEQUENCE [LARGE SCALE GENOMIC DNA]</scope>
    <source>
        <strain evidence="2 3">KACC 23028</strain>
    </source>
</reference>
<evidence type="ECO:0000256" key="1">
    <source>
        <dbReference type="SAM" id="Phobius"/>
    </source>
</evidence>
<evidence type="ECO:0000313" key="2">
    <source>
        <dbReference type="EMBL" id="WDF83620.1"/>
    </source>
</evidence>
<name>A0ABY7X0D9_9LACO</name>